<sequence length="168" mass="19600">MKNLKPLLIEIAWFLGCAVVSYYMFIILLGNSGLDINLHDTYFVVKAEHAWISFFTIISFFLYYFKELKYSFCRKIQRSFIFFLGFILIILASLAVQLLPFFNPYHNINGWTVYPPLSIQPKIDQFKQNFIILTIVSKAVIILQIAVVTMMLSVAYKWGKSKKMISEI</sequence>
<dbReference type="InterPro" id="IPR036927">
    <property type="entry name" value="Cyt_c_oxase-like_su1_sf"/>
</dbReference>
<reference evidence="2 3" key="1">
    <citation type="submission" date="2020-08" db="EMBL/GenBank/DDBJ databases">
        <title>Genome sequence of Pedobacter roseus KACC 11594T.</title>
        <authorList>
            <person name="Hyun D.-W."/>
            <person name="Bae J.-W."/>
        </authorList>
    </citation>
    <scope>NUCLEOTIDE SEQUENCE [LARGE SCALE GENOMIC DNA]</scope>
    <source>
        <strain evidence="2 3">KACC 11594</strain>
    </source>
</reference>
<dbReference type="Gene3D" id="1.20.210.10">
    <property type="entry name" value="Cytochrome c oxidase-like, subunit I domain"/>
    <property type="match status" value="1"/>
</dbReference>
<evidence type="ECO:0000256" key="1">
    <source>
        <dbReference type="SAM" id="Phobius"/>
    </source>
</evidence>
<keyword evidence="1" id="KW-0812">Transmembrane</keyword>
<feature type="transmembrane region" description="Helical" evidence="1">
    <location>
        <begin position="130"/>
        <end position="156"/>
    </location>
</feature>
<feature type="transmembrane region" description="Helical" evidence="1">
    <location>
        <begin position="50"/>
        <end position="68"/>
    </location>
</feature>
<organism evidence="2 3">
    <name type="scientific">Pedobacter roseus</name>
    <dbReference type="NCBI Taxonomy" id="336820"/>
    <lineage>
        <taxon>Bacteria</taxon>
        <taxon>Pseudomonadati</taxon>
        <taxon>Bacteroidota</taxon>
        <taxon>Sphingobacteriia</taxon>
        <taxon>Sphingobacteriales</taxon>
        <taxon>Sphingobacteriaceae</taxon>
        <taxon>Pedobacter</taxon>
    </lineage>
</organism>
<dbReference type="AlphaFoldDB" id="A0A7G9QGL6"/>
<keyword evidence="3" id="KW-1185">Reference proteome</keyword>
<dbReference type="EMBL" id="CP060723">
    <property type="protein sequence ID" value="QNN42491.1"/>
    <property type="molecule type" value="Genomic_DNA"/>
</dbReference>
<proteinExistence type="predicted"/>
<dbReference type="Proteomes" id="UP000515806">
    <property type="component" value="Chromosome"/>
</dbReference>
<protein>
    <submittedName>
        <fullName evidence="2">Uncharacterized protein</fullName>
    </submittedName>
</protein>
<feature type="transmembrane region" description="Helical" evidence="1">
    <location>
        <begin position="80"/>
        <end position="102"/>
    </location>
</feature>
<dbReference type="KEGG" id="proe:H9L23_26045"/>
<keyword evidence="1" id="KW-0472">Membrane</keyword>
<evidence type="ECO:0000313" key="2">
    <source>
        <dbReference type="EMBL" id="QNN42491.1"/>
    </source>
</evidence>
<keyword evidence="1" id="KW-1133">Transmembrane helix</keyword>
<accession>A0A7G9QGL6</accession>
<name>A0A7G9QGL6_9SPHI</name>
<feature type="transmembrane region" description="Helical" evidence="1">
    <location>
        <begin position="7"/>
        <end position="30"/>
    </location>
</feature>
<gene>
    <name evidence="2" type="ORF">H9L23_26045</name>
</gene>
<evidence type="ECO:0000313" key="3">
    <source>
        <dbReference type="Proteomes" id="UP000515806"/>
    </source>
</evidence>
<dbReference type="RefSeq" id="WP_187593008.1">
    <property type="nucleotide sequence ID" value="NZ_CP060723.1"/>
</dbReference>